<keyword evidence="1" id="KW-0812">Transmembrane</keyword>
<reference evidence="2 3" key="1">
    <citation type="submission" date="2016-04" db="EMBL/GenBank/DDBJ databases">
        <title>Genome sequence of Methanobrevibacter cuticularis DSM 11139.</title>
        <authorList>
            <person name="Poehlein A."/>
            <person name="Seedorf H."/>
            <person name="Daniel R."/>
        </authorList>
    </citation>
    <scope>NUCLEOTIDE SEQUENCE [LARGE SCALE GENOMIC DNA]</scope>
    <source>
        <strain evidence="2 3">DSM 11139</strain>
    </source>
</reference>
<name>A0A166DDS4_9EURY</name>
<feature type="transmembrane region" description="Helical" evidence="1">
    <location>
        <begin position="12"/>
        <end position="32"/>
    </location>
</feature>
<keyword evidence="1" id="KW-1133">Transmembrane helix</keyword>
<keyword evidence="3" id="KW-1185">Reference proteome</keyword>
<protein>
    <submittedName>
        <fullName evidence="2">Uncharacterized protein</fullName>
    </submittedName>
</protein>
<dbReference type="EMBL" id="LWMW01000117">
    <property type="protein sequence ID" value="KZX15484.1"/>
    <property type="molecule type" value="Genomic_DNA"/>
</dbReference>
<dbReference type="OrthoDB" id="75117at2157"/>
<gene>
    <name evidence="2" type="ORF">MBCUT_14810</name>
</gene>
<keyword evidence="1" id="KW-0472">Membrane</keyword>
<proteinExistence type="predicted"/>
<dbReference type="Proteomes" id="UP000077275">
    <property type="component" value="Unassembled WGS sequence"/>
</dbReference>
<dbReference type="STRING" id="47311.MBCUT_14810"/>
<dbReference type="AlphaFoldDB" id="A0A166DDS4"/>
<evidence type="ECO:0000313" key="2">
    <source>
        <dbReference type="EMBL" id="KZX15484.1"/>
    </source>
</evidence>
<sequence>MKKPNFKNILKRLTIVDIAIILLIIVAVVFAFSQVGADDDKGQSVSFDSSTLNKLVEKYLSFYRDGNVIKTSVGGYNSSSGEYQELHGTVLWVDDNSGAGVRVLIDVDGESVLAGLYKDVKNADIYIEHITLETTGEKYKNVTEFKINPMQIDNLNEINEGIPNNTNYTVSTTIATDLEDSQSYQELSNELYINGKRNSIRPLAIDAQSQLLINMAKTKEIAIASEILGSLNGQTDIITIRIYGTTEKDIAAIKNAYDVINIRKIT</sequence>
<accession>A0A166DDS4</accession>
<evidence type="ECO:0000313" key="3">
    <source>
        <dbReference type="Proteomes" id="UP000077275"/>
    </source>
</evidence>
<comment type="caution">
    <text evidence="2">The sequence shown here is derived from an EMBL/GenBank/DDBJ whole genome shotgun (WGS) entry which is preliminary data.</text>
</comment>
<dbReference type="RefSeq" id="WP_067260048.1">
    <property type="nucleotide sequence ID" value="NZ_LWMW01000117.1"/>
</dbReference>
<dbReference type="PATRIC" id="fig|47311.3.peg.1615"/>
<organism evidence="2 3">
    <name type="scientific">Methanobrevibacter cuticularis</name>
    <dbReference type="NCBI Taxonomy" id="47311"/>
    <lineage>
        <taxon>Archaea</taxon>
        <taxon>Methanobacteriati</taxon>
        <taxon>Methanobacteriota</taxon>
        <taxon>Methanomada group</taxon>
        <taxon>Methanobacteria</taxon>
        <taxon>Methanobacteriales</taxon>
        <taxon>Methanobacteriaceae</taxon>
        <taxon>Methanobrevibacter</taxon>
    </lineage>
</organism>
<evidence type="ECO:0000256" key="1">
    <source>
        <dbReference type="SAM" id="Phobius"/>
    </source>
</evidence>